<protein>
    <submittedName>
        <fullName evidence="2">Uncharacterized protein</fullName>
    </submittedName>
</protein>
<gene>
    <name evidence="2" type="ORF">PG997_009309</name>
</gene>
<evidence type="ECO:0000256" key="1">
    <source>
        <dbReference type="SAM" id="MobiDB-lite"/>
    </source>
</evidence>
<dbReference type="GeneID" id="92046684"/>
<accession>A0ABR1VWF9</accession>
<evidence type="ECO:0000313" key="3">
    <source>
        <dbReference type="Proteomes" id="UP001433268"/>
    </source>
</evidence>
<keyword evidence="3" id="KW-1185">Reference proteome</keyword>
<comment type="caution">
    <text evidence="2">The sequence shown here is derived from an EMBL/GenBank/DDBJ whole genome shotgun (WGS) entry which is preliminary data.</text>
</comment>
<dbReference type="Proteomes" id="UP001433268">
    <property type="component" value="Unassembled WGS sequence"/>
</dbReference>
<feature type="region of interest" description="Disordered" evidence="1">
    <location>
        <begin position="443"/>
        <end position="478"/>
    </location>
</feature>
<organism evidence="2 3">
    <name type="scientific">Apiospora hydei</name>
    <dbReference type="NCBI Taxonomy" id="1337664"/>
    <lineage>
        <taxon>Eukaryota</taxon>
        <taxon>Fungi</taxon>
        <taxon>Dikarya</taxon>
        <taxon>Ascomycota</taxon>
        <taxon>Pezizomycotina</taxon>
        <taxon>Sordariomycetes</taxon>
        <taxon>Xylariomycetidae</taxon>
        <taxon>Amphisphaeriales</taxon>
        <taxon>Apiosporaceae</taxon>
        <taxon>Apiospora</taxon>
    </lineage>
</organism>
<name>A0ABR1VWF9_9PEZI</name>
<proteinExistence type="predicted"/>
<dbReference type="EMBL" id="JAQQWN010000007">
    <property type="protein sequence ID" value="KAK8074646.1"/>
    <property type="molecule type" value="Genomic_DNA"/>
</dbReference>
<dbReference type="RefSeq" id="XP_066665586.1">
    <property type="nucleotide sequence ID" value="XM_066813624.1"/>
</dbReference>
<reference evidence="2 3" key="1">
    <citation type="submission" date="2023-01" db="EMBL/GenBank/DDBJ databases">
        <title>Analysis of 21 Apiospora genomes using comparative genomics revels a genus with tremendous synthesis potential of carbohydrate active enzymes and secondary metabolites.</title>
        <authorList>
            <person name="Sorensen T."/>
        </authorList>
    </citation>
    <scope>NUCLEOTIDE SEQUENCE [LARGE SCALE GENOMIC DNA]</scope>
    <source>
        <strain evidence="2 3">CBS 114990</strain>
    </source>
</reference>
<sequence length="486" mass="55741">MAKTFDLLQTNPENRQLIYSYVFANGDGRKLCAAAPILRKEALPMSLCKEEPLRHLTVYIKAYDQKTRDDWLKMEWKTQQNEVFTHVFTTLNHSLVRRLKASVRKIEQLNIIIDPPAADDTDGSQILYLWAKVREVAFLLSNISHWNVDSLMIRMSSEGPQTFNFCTKPLGDLSLNLQCDYNFLSLVHMALLEPLFSARKMGNTSLSWYCQALPDDDSTPGPMLDLISLPAAPEGGGYPRLRTWNTGKPTNINGFWHELTLNRMRVEVLNIAFKFDAALDSFAGNAANRLRLQRFRTWEEGEQCALSLKSWKKTAMSLKQNRQQLQFLKNLRQTSLTPFDPAAFKRSVEAIQDKEWNDTLIRRNEAMRLNLLPTSPSSAPTAGGKSRAFVAMWTRGQVREPSGKMRKLIRSHAVDEWSKQYPLGIPQISKILKLQGREHVENHDENEEFASFSEAFPDETDDLEERLKEADPDGDDDFDGWCNLWH</sequence>
<evidence type="ECO:0000313" key="2">
    <source>
        <dbReference type="EMBL" id="KAK8074646.1"/>
    </source>
</evidence>